<reference evidence="2 3" key="1">
    <citation type="submission" date="2015-06" db="EMBL/GenBank/DDBJ databases">
        <title>Draft genome of the ant-associated black yeast Phialophora attae CBS 131958.</title>
        <authorList>
            <person name="Moreno L.F."/>
            <person name="Stielow B.J."/>
            <person name="de Hoog S."/>
            <person name="Vicente V.A."/>
            <person name="Weiss V.A."/>
            <person name="de Vries M."/>
            <person name="Cruz L.M."/>
            <person name="Souza E.M."/>
        </authorList>
    </citation>
    <scope>NUCLEOTIDE SEQUENCE [LARGE SCALE GENOMIC DNA]</scope>
    <source>
        <strain evidence="2 3">CBS 131958</strain>
    </source>
</reference>
<sequence>MLDQRYHGINPPEMMVRARRIMDHYNSALAVLTSKDVEPLDLYLSPLLAWIIEIMVNNPQTAIMHIKHSRKMLEGLEPKPHNSNDTQDIVQDFVKDTQRFCSGFTSTSAACAGILSSDPCSIFQTLNVRQQISPETPTEEVRQAIYKYATSLDSDGQTKFPFKEALEYLRHWESHTLVTRYVYREARDTIVATHFLIATATTLLTAPTERSQDTFNRQKEAWEYLLVKLEDCLDVEALDEKNRQGLEDAVAFALSLIARFAKCENFTAKAIELMGRTSPSKQTGLYWMSWMKRSSNGRSGNGFVEDNSASSSSGSERDTYGTRETSVISEALTPAWASRDSGSPAVTIR</sequence>
<dbReference type="OrthoDB" id="2123952at2759"/>
<feature type="region of interest" description="Disordered" evidence="1">
    <location>
        <begin position="299"/>
        <end position="323"/>
    </location>
</feature>
<gene>
    <name evidence="2" type="ORF">AB675_1503</name>
</gene>
<keyword evidence="3" id="KW-1185">Reference proteome</keyword>
<dbReference type="VEuPathDB" id="FungiDB:AB675_1503"/>
<protein>
    <submittedName>
        <fullName evidence="2">Uncharacterized protein</fullName>
    </submittedName>
</protein>
<comment type="caution">
    <text evidence="2">The sequence shown here is derived from an EMBL/GenBank/DDBJ whole genome shotgun (WGS) entry which is preliminary data.</text>
</comment>
<dbReference type="EMBL" id="LFJN01000025">
    <property type="protein sequence ID" value="KPI37284.1"/>
    <property type="molecule type" value="Genomic_DNA"/>
</dbReference>
<accession>A0A0N1H0J9</accession>
<organism evidence="2 3">
    <name type="scientific">Cyphellophora attinorum</name>
    <dbReference type="NCBI Taxonomy" id="1664694"/>
    <lineage>
        <taxon>Eukaryota</taxon>
        <taxon>Fungi</taxon>
        <taxon>Dikarya</taxon>
        <taxon>Ascomycota</taxon>
        <taxon>Pezizomycotina</taxon>
        <taxon>Eurotiomycetes</taxon>
        <taxon>Chaetothyriomycetidae</taxon>
        <taxon>Chaetothyriales</taxon>
        <taxon>Cyphellophoraceae</taxon>
        <taxon>Cyphellophora</taxon>
    </lineage>
</organism>
<evidence type="ECO:0000256" key="1">
    <source>
        <dbReference type="SAM" id="MobiDB-lite"/>
    </source>
</evidence>
<dbReference type="RefSeq" id="XP_017997247.1">
    <property type="nucleotide sequence ID" value="XM_018141400.1"/>
</dbReference>
<name>A0A0N1H0J9_9EURO</name>
<evidence type="ECO:0000313" key="2">
    <source>
        <dbReference type="EMBL" id="KPI37284.1"/>
    </source>
</evidence>
<dbReference type="AlphaFoldDB" id="A0A0N1H0J9"/>
<proteinExistence type="predicted"/>
<dbReference type="GeneID" id="28733280"/>
<dbReference type="Proteomes" id="UP000038010">
    <property type="component" value="Unassembled WGS sequence"/>
</dbReference>
<evidence type="ECO:0000313" key="3">
    <source>
        <dbReference type="Proteomes" id="UP000038010"/>
    </source>
</evidence>